<evidence type="ECO:0000256" key="4">
    <source>
        <dbReference type="ARBA" id="ARBA00023125"/>
    </source>
</evidence>
<feature type="domain" description="Core-binding (CB)" evidence="8">
    <location>
        <begin position="63"/>
        <end position="147"/>
    </location>
</feature>
<protein>
    <submittedName>
        <fullName evidence="9">Site-specific recombinase XerD</fullName>
    </submittedName>
</protein>
<evidence type="ECO:0000256" key="1">
    <source>
        <dbReference type="ARBA" id="ARBA00003283"/>
    </source>
</evidence>
<dbReference type="PANTHER" id="PTHR30349">
    <property type="entry name" value="PHAGE INTEGRASE-RELATED"/>
    <property type="match status" value="1"/>
</dbReference>
<dbReference type="InterPro" id="IPR013762">
    <property type="entry name" value="Integrase-like_cat_sf"/>
</dbReference>
<dbReference type="Pfam" id="PF00589">
    <property type="entry name" value="Phage_integrase"/>
    <property type="match status" value="1"/>
</dbReference>
<dbReference type="PANTHER" id="PTHR30349:SF64">
    <property type="entry name" value="PROPHAGE INTEGRASE INTD-RELATED"/>
    <property type="match status" value="1"/>
</dbReference>
<organism evidence="9 10">
    <name type="scientific">Clostridium sartagoforme AAU1</name>
    <dbReference type="NCBI Taxonomy" id="1202534"/>
    <lineage>
        <taxon>Bacteria</taxon>
        <taxon>Bacillati</taxon>
        <taxon>Bacillota</taxon>
        <taxon>Clostridia</taxon>
        <taxon>Eubacteriales</taxon>
        <taxon>Clostridiaceae</taxon>
        <taxon>Clostridium</taxon>
    </lineage>
</organism>
<dbReference type="CDD" id="cd01189">
    <property type="entry name" value="INT_ICEBs1_C_like"/>
    <property type="match status" value="1"/>
</dbReference>
<dbReference type="SUPFAM" id="SSF56349">
    <property type="entry name" value="DNA breaking-rejoining enzymes"/>
    <property type="match status" value="1"/>
</dbReference>
<dbReference type="OrthoDB" id="9785687at2"/>
<keyword evidence="5" id="KW-0233">DNA recombination</keyword>
<dbReference type="PROSITE" id="PS51900">
    <property type="entry name" value="CB"/>
    <property type="match status" value="1"/>
</dbReference>
<dbReference type="Pfam" id="PF14659">
    <property type="entry name" value="Phage_int_SAM_3"/>
    <property type="match status" value="1"/>
</dbReference>
<sequence>MASFTQLSKGNWQVVISLGYDDTGKRTRLKKQGFKTKKEAEVFVTETLNRKNKGYVTPTTNNILLKDFIWEWFNNYKSNTLGINTKNNYLSRINYHIIPKLGNLKLSEITNITIQNFYNSLINENKLAPASVKKIIETLNNCFKYAKKNKLIYNIPTDIEKIKLEKPKIDYWNKNDVDFFLNEIQDTYLYTPVLISLLTGLRIGELCGLRWSDVDFNNAFITVNNQVIQDKINKKLLLSDVLKTSTSHRNISIPNVLIKHLKELREADIDSINGFIIKDRNNCMANPRNVSMEFTKKVSKYKNLKQISFHSLRHTHATLLIFNGENIKVVSDRLGHKDISVTLNTYTHVMEDMQKNTANLLDSLFKF</sequence>
<dbReference type="InterPro" id="IPR010998">
    <property type="entry name" value="Integrase_recombinase_N"/>
</dbReference>
<evidence type="ECO:0000259" key="8">
    <source>
        <dbReference type="PROSITE" id="PS51900"/>
    </source>
</evidence>
<dbReference type="Pfam" id="PF14657">
    <property type="entry name" value="Arm-DNA-bind_4"/>
    <property type="match status" value="1"/>
</dbReference>
<dbReference type="InterPro" id="IPR004107">
    <property type="entry name" value="Integrase_SAM-like_N"/>
</dbReference>
<keyword evidence="3" id="KW-0229">DNA integration</keyword>
<dbReference type="AlphaFoldDB" id="R9C516"/>
<gene>
    <name evidence="9" type="ORF">A500_12679</name>
</gene>
<keyword evidence="10" id="KW-1185">Reference proteome</keyword>
<name>R9C516_9CLOT</name>
<dbReference type="GO" id="GO:0006310">
    <property type="term" value="P:DNA recombination"/>
    <property type="evidence" value="ECO:0007669"/>
    <property type="project" value="UniProtKB-KW"/>
</dbReference>
<keyword evidence="4 6" id="KW-0238">DNA-binding</keyword>
<evidence type="ECO:0000313" key="10">
    <source>
        <dbReference type="Proteomes" id="UP000013988"/>
    </source>
</evidence>
<dbReference type="Gene3D" id="1.10.443.10">
    <property type="entry name" value="Intergrase catalytic core"/>
    <property type="match status" value="1"/>
</dbReference>
<dbReference type="InterPro" id="IPR044068">
    <property type="entry name" value="CB"/>
</dbReference>
<dbReference type="PATRIC" id="fig|1202534.3.peg.2515"/>
<evidence type="ECO:0000256" key="5">
    <source>
        <dbReference type="ARBA" id="ARBA00023172"/>
    </source>
</evidence>
<comment type="function">
    <text evidence="1">Site-specific tyrosine recombinase, which acts by catalyzing the cutting and rejoining of the recombining DNA molecules.</text>
</comment>
<evidence type="ECO:0000256" key="3">
    <source>
        <dbReference type="ARBA" id="ARBA00022908"/>
    </source>
</evidence>
<dbReference type="Proteomes" id="UP000013988">
    <property type="component" value="Unassembled WGS sequence"/>
</dbReference>
<evidence type="ECO:0000313" key="9">
    <source>
        <dbReference type="EMBL" id="EOR24459.1"/>
    </source>
</evidence>
<evidence type="ECO:0000259" key="7">
    <source>
        <dbReference type="PROSITE" id="PS51898"/>
    </source>
</evidence>
<dbReference type="InterPro" id="IPR002104">
    <property type="entry name" value="Integrase_catalytic"/>
</dbReference>
<feature type="domain" description="Tyr recombinase" evidence="7">
    <location>
        <begin position="167"/>
        <end position="359"/>
    </location>
</feature>
<comment type="similarity">
    <text evidence="2">Belongs to the 'phage' integrase family.</text>
</comment>
<reference evidence="9 10" key="1">
    <citation type="submission" date="2013-03" db="EMBL/GenBank/DDBJ databases">
        <title>Whole genome shotgun sequencing of Clostridium sartagoforme AAU1.</title>
        <authorList>
            <person name="Joshi C.G."/>
            <person name="Duggirala S.M."/>
            <person name="Nathani N.M."/>
            <person name="Bhatt V.D."/>
            <person name="Patel A.K."/>
            <person name="Pandya P.R."/>
            <person name="KaPatel J.A."/>
        </authorList>
    </citation>
    <scope>NUCLEOTIDE SEQUENCE [LARGE SCALE GENOMIC DNA]</scope>
    <source>
        <strain evidence="9 10">AAU1</strain>
    </source>
</reference>
<dbReference type="GO" id="GO:0003677">
    <property type="term" value="F:DNA binding"/>
    <property type="evidence" value="ECO:0007669"/>
    <property type="project" value="UniProtKB-UniRule"/>
</dbReference>
<proteinExistence type="inferred from homology"/>
<dbReference type="GO" id="GO:0015074">
    <property type="term" value="P:DNA integration"/>
    <property type="evidence" value="ECO:0007669"/>
    <property type="project" value="UniProtKB-KW"/>
</dbReference>
<dbReference type="InterPro" id="IPR050090">
    <property type="entry name" value="Tyrosine_recombinase_XerCD"/>
</dbReference>
<dbReference type="EMBL" id="ASRV01000150">
    <property type="protein sequence ID" value="EOR24459.1"/>
    <property type="molecule type" value="Genomic_DNA"/>
</dbReference>
<dbReference type="InterPro" id="IPR028259">
    <property type="entry name" value="AP2-like_int_N"/>
</dbReference>
<evidence type="ECO:0000256" key="2">
    <source>
        <dbReference type="ARBA" id="ARBA00008857"/>
    </source>
</evidence>
<dbReference type="PROSITE" id="PS51898">
    <property type="entry name" value="TYR_RECOMBINASE"/>
    <property type="match status" value="1"/>
</dbReference>
<dbReference type="InterPro" id="IPR011010">
    <property type="entry name" value="DNA_brk_join_enz"/>
</dbReference>
<dbReference type="RefSeq" id="WP_016207859.1">
    <property type="nucleotide sequence ID" value="NZ_ASRV01000150.1"/>
</dbReference>
<comment type="caution">
    <text evidence="9">The sequence shown here is derived from an EMBL/GenBank/DDBJ whole genome shotgun (WGS) entry which is preliminary data.</text>
</comment>
<evidence type="ECO:0000256" key="6">
    <source>
        <dbReference type="PROSITE-ProRule" id="PRU01248"/>
    </source>
</evidence>
<dbReference type="Gene3D" id="1.10.150.130">
    <property type="match status" value="1"/>
</dbReference>
<accession>R9C516</accession>